<keyword evidence="2" id="KW-0732">Signal</keyword>
<dbReference type="Proteomes" id="UP000187209">
    <property type="component" value="Unassembled WGS sequence"/>
</dbReference>
<proteinExistence type="predicted"/>
<comment type="caution">
    <text evidence="3">The sequence shown here is derived from an EMBL/GenBank/DDBJ whole genome shotgun (WGS) entry which is preliminary data.</text>
</comment>
<organism evidence="3 4">
    <name type="scientific">Stentor coeruleus</name>
    <dbReference type="NCBI Taxonomy" id="5963"/>
    <lineage>
        <taxon>Eukaryota</taxon>
        <taxon>Sar</taxon>
        <taxon>Alveolata</taxon>
        <taxon>Ciliophora</taxon>
        <taxon>Postciliodesmatophora</taxon>
        <taxon>Heterotrichea</taxon>
        <taxon>Heterotrichida</taxon>
        <taxon>Stentoridae</taxon>
        <taxon>Stentor</taxon>
    </lineage>
</organism>
<gene>
    <name evidence="3" type="ORF">SteCoe_7830</name>
</gene>
<sequence length="285" mass="31582">MSKFFILSILALTLASTSDISIDVYFPKSESGDTDIYAEVYGEEVQVTVDNEDYSSSNYVYEYTTVTVNTEDGSTTEDELTVSATTYIYAGYAYESVYASTPEGDYVSTSATGYSGEGYFSESTSYSDSTGTSADESVSYTKYTSDNETYTYTYADASYDDANSNETSSSYYSASYEVTNGTDTASITYTEVEYDETKYNKTDYVYWTGNETNGTGAIASEFDWWVNAQGAFESFSSIGFLEMALVLGGVAVLCVLAYRKFTQIKAQRYEYTVRPIEDTTGYIRI</sequence>
<evidence type="ECO:0000256" key="1">
    <source>
        <dbReference type="SAM" id="Phobius"/>
    </source>
</evidence>
<feature type="signal peptide" evidence="2">
    <location>
        <begin position="1"/>
        <end position="15"/>
    </location>
</feature>
<keyword evidence="4" id="KW-1185">Reference proteome</keyword>
<feature type="chain" id="PRO_5012006111" evidence="2">
    <location>
        <begin position="16"/>
        <end position="285"/>
    </location>
</feature>
<dbReference type="EMBL" id="MPUH01000114">
    <property type="protein sequence ID" value="OMJ89937.1"/>
    <property type="molecule type" value="Genomic_DNA"/>
</dbReference>
<keyword evidence="1" id="KW-1133">Transmembrane helix</keyword>
<evidence type="ECO:0000313" key="3">
    <source>
        <dbReference type="EMBL" id="OMJ89937.1"/>
    </source>
</evidence>
<feature type="transmembrane region" description="Helical" evidence="1">
    <location>
        <begin position="238"/>
        <end position="258"/>
    </location>
</feature>
<dbReference type="AlphaFoldDB" id="A0A1R2CLQ0"/>
<reference evidence="3 4" key="1">
    <citation type="submission" date="2016-11" db="EMBL/GenBank/DDBJ databases">
        <title>The macronuclear genome of Stentor coeruleus: a giant cell with tiny introns.</title>
        <authorList>
            <person name="Slabodnick M."/>
            <person name="Ruby J.G."/>
            <person name="Reiff S.B."/>
            <person name="Swart E.C."/>
            <person name="Gosai S."/>
            <person name="Prabakaran S."/>
            <person name="Witkowska E."/>
            <person name="Larue G.E."/>
            <person name="Fisher S."/>
            <person name="Freeman R.M."/>
            <person name="Gunawardena J."/>
            <person name="Chu W."/>
            <person name="Stover N.A."/>
            <person name="Gregory B.D."/>
            <person name="Nowacki M."/>
            <person name="Derisi J."/>
            <person name="Roy S.W."/>
            <person name="Marshall W.F."/>
            <person name="Sood P."/>
        </authorList>
    </citation>
    <scope>NUCLEOTIDE SEQUENCE [LARGE SCALE GENOMIC DNA]</scope>
    <source>
        <strain evidence="3">WM001</strain>
    </source>
</reference>
<name>A0A1R2CLQ0_9CILI</name>
<evidence type="ECO:0000256" key="2">
    <source>
        <dbReference type="SAM" id="SignalP"/>
    </source>
</evidence>
<accession>A0A1R2CLQ0</accession>
<protein>
    <submittedName>
        <fullName evidence="3">Uncharacterized protein</fullName>
    </submittedName>
</protein>
<evidence type="ECO:0000313" key="4">
    <source>
        <dbReference type="Proteomes" id="UP000187209"/>
    </source>
</evidence>
<keyword evidence="1" id="KW-0812">Transmembrane</keyword>
<keyword evidence="1" id="KW-0472">Membrane</keyword>